<protein>
    <submittedName>
        <fullName evidence="1">Unannotated protein</fullName>
    </submittedName>
</protein>
<dbReference type="EMBL" id="CAFAAJ010000112">
    <property type="protein sequence ID" value="CAB4812389.1"/>
    <property type="molecule type" value="Genomic_DNA"/>
</dbReference>
<evidence type="ECO:0000313" key="1">
    <source>
        <dbReference type="EMBL" id="CAB4750520.1"/>
    </source>
</evidence>
<evidence type="ECO:0000313" key="2">
    <source>
        <dbReference type="EMBL" id="CAB4812389.1"/>
    </source>
</evidence>
<accession>A0A6J6TSN6</accession>
<dbReference type="InterPro" id="IPR035169">
    <property type="entry name" value="DUF5318"/>
</dbReference>
<reference evidence="1" key="1">
    <citation type="submission" date="2020-05" db="EMBL/GenBank/DDBJ databases">
        <authorList>
            <person name="Chiriac C."/>
            <person name="Salcher M."/>
            <person name="Ghai R."/>
            <person name="Kavagutti S V."/>
        </authorList>
    </citation>
    <scope>NUCLEOTIDE SEQUENCE</scope>
</reference>
<dbReference type="EMBL" id="CAFBQP010000001">
    <property type="protein sequence ID" value="CAB5051043.1"/>
    <property type="molecule type" value="Genomic_DNA"/>
</dbReference>
<dbReference type="AlphaFoldDB" id="A0A6J6TSN6"/>
<dbReference type="EMBL" id="CAEZYY010000010">
    <property type="protein sequence ID" value="CAB4750520.1"/>
    <property type="molecule type" value="Genomic_DNA"/>
</dbReference>
<organism evidence="1">
    <name type="scientific">freshwater metagenome</name>
    <dbReference type="NCBI Taxonomy" id="449393"/>
    <lineage>
        <taxon>unclassified sequences</taxon>
        <taxon>metagenomes</taxon>
        <taxon>ecological metagenomes</taxon>
    </lineage>
</organism>
<proteinExistence type="predicted"/>
<name>A0A6J6TSN6_9ZZZZ</name>
<dbReference type="Pfam" id="PF17249">
    <property type="entry name" value="DUF5318"/>
    <property type="match status" value="1"/>
</dbReference>
<evidence type="ECO:0000313" key="3">
    <source>
        <dbReference type="EMBL" id="CAB5051043.1"/>
    </source>
</evidence>
<gene>
    <name evidence="1" type="ORF">UFOPK2806_00987</name>
    <name evidence="2" type="ORF">UFOPK3001_01640</name>
    <name evidence="3" type="ORF">UFOPK4306_00045</name>
</gene>
<sequence>MCGDLLSNLAVMGFGASSLRGAAGLRGAVVDHRFARRHLINEFRRGRLRKDQVCDAHPELIRAATNFGAPTQVRCPICDEREVVLVTYVFGPRLPAFGRVVSTAAQMQTLSRSSDDLAAYVVEACTGCRWHHLLRVLPIGGRKKRAAPQQAQG</sequence>